<proteinExistence type="predicted"/>
<reference evidence="2" key="1">
    <citation type="submission" date="2022-03" db="EMBL/GenBank/DDBJ databases">
        <authorList>
            <person name="Alioto T."/>
            <person name="Alioto T."/>
            <person name="Gomez Garrido J."/>
        </authorList>
    </citation>
    <scope>NUCLEOTIDE SEQUENCE</scope>
</reference>
<sequence length="147" mass="16308">MVSSGLEDCGSSVEVTDMGPTARKARSRLRFHWKVAADWGLYIFLVYAIYNSEVRNAIQRMKEKKKALSFTDNCSQQTNYLSSPKSTVWDAGKQSITPPSSNLSEPFTIKKAIGKGTIITNHPVHITSILSSDKTDVELTAFKTSVF</sequence>
<protein>
    <submittedName>
        <fullName evidence="2">Adhesion G- coupled receptor D2</fullName>
    </submittedName>
</protein>
<organism evidence="2 3">
    <name type="scientific">Pelobates cultripes</name>
    <name type="common">Western spadefoot toad</name>
    <dbReference type="NCBI Taxonomy" id="61616"/>
    <lineage>
        <taxon>Eukaryota</taxon>
        <taxon>Metazoa</taxon>
        <taxon>Chordata</taxon>
        <taxon>Craniata</taxon>
        <taxon>Vertebrata</taxon>
        <taxon>Euteleostomi</taxon>
        <taxon>Amphibia</taxon>
        <taxon>Batrachia</taxon>
        <taxon>Anura</taxon>
        <taxon>Pelobatoidea</taxon>
        <taxon>Pelobatidae</taxon>
        <taxon>Pelobates</taxon>
    </lineage>
</organism>
<keyword evidence="1" id="KW-0812">Transmembrane</keyword>
<evidence type="ECO:0000256" key="1">
    <source>
        <dbReference type="SAM" id="Phobius"/>
    </source>
</evidence>
<dbReference type="AlphaFoldDB" id="A0AAD1WP94"/>
<name>A0AAD1WP94_PELCU</name>
<evidence type="ECO:0000313" key="2">
    <source>
        <dbReference type="EMBL" id="CAH2315814.1"/>
    </source>
</evidence>
<gene>
    <name evidence="2" type="ORF">PECUL_23A019288</name>
</gene>
<keyword evidence="1" id="KW-0472">Membrane</keyword>
<dbReference type="Proteomes" id="UP001295444">
    <property type="component" value="Chromosome 09"/>
</dbReference>
<dbReference type="EMBL" id="OW240920">
    <property type="protein sequence ID" value="CAH2315814.1"/>
    <property type="molecule type" value="Genomic_DNA"/>
</dbReference>
<keyword evidence="2" id="KW-0675">Receptor</keyword>
<accession>A0AAD1WP94</accession>
<feature type="transmembrane region" description="Helical" evidence="1">
    <location>
        <begin position="31"/>
        <end position="50"/>
    </location>
</feature>
<keyword evidence="3" id="KW-1185">Reference proteome</keyword>
<keyword evidence="1" id="KW-1133">Transmembrane helix</keyword>
<evidence type="ECO:0000313" key="3">
    <source>
        <dbReference type="Proteomes" id="UP001295444"/>
    </source>
</evidence>